<feature type="region of interest" description="Disordered" evidence="1">
    <location>
        <begin position="79"/>
        <end position="110"/>
    </location>
</feature>
<evidence type="ECO:0000313" key="3">
    <source>
        <dbReference type="Proteomes" id="UP001165060"/>
    </source>
</evidence>
<reference evidence="2 3" key="1">
    <citation type="journal article" date="2023" name="Commun. Biol.">
        <title>Genome analysis of Parmales, the sister group of diatoms, reveals the evolutionary specialization of diatoms from phago-mixotrophs to photoautotrophs.</title>
        <authorList>
            <person name="Ban H."/>
            <person name="Sato S."/>
            <person name="Yoshikawa S."/>
            <person name="Yamada K."/>
            <person name="Nakamura Y."/>
            <person name="Ichinomiya M."/>
            <person name="Sato N."/>
            <person name="Blanc-Mathieu R."/>
            <person name="Endo H."/>
            <person name="Kuwata A."/>
            <person name="Ogata H."/>
        </authorList>
    </citation>
    <scope>NUCLEOTIDE SEQUENCE [LARGE SCALE GENOMIC DNA]</scope>
</reference>
<keyword evidence="3" id="KW-1185">Reference proteome</keyword>
<comment type="caution">
    <text evidence="2">The sequence shown here is derived from an EMBL/GenBank/DDBJ whole genome shotgun (WGS) entry which is preliminary data.</text>
</comment>
<evidence type="ECO:0000256" key="1">
    <source>
        <dbReference type="SAM" id="MobiDB-lite"/>
    </source>
</evidence>
<name>A0ABQ6MB92_9STRA</name>
<dbReference type="EMBL" id="BRYB01003944">
    <property type="protein sequence ID" value="GMI23119.1"/>
    <property type="molecule type" value="Genomic_DNA"/>
</dbReference>
<protein>
    <submittedName>
        <fullName evidence="2">Uncharacterized protein</fullName>
    </submittedName>
</protein>
<organism evidence="2 3">
    <name type="scientific">Tetraparma gracilis</name>
    <dbReference type="NCBI Taxonomy" id="2962635"/>
    <lineage>
        <taxon>Eukaryota</taxon>
        <taxon>Sar</taxon>
        <taxon>Stramenopiles</taxon>
        <taxon>Ochrophyta</taxon>
        <taxon>Bolidophyceae</taxon>
        <taxon>Parmales</taxon>
        <taxon>Triparmaceae</taxon>
        <taxon>Tetraparma</taxon>
    </lineage>
</organism>
<feature type="compositionally biased region" description="Acidic residues" evidence="1">
    <location>
        <begin position="94"/>
        <end position="105"/>
    </location>
</feature>
<accession>A0ABQ6MB92</accession>
<feature type="region of interest" description="Disordered" evidence="1">
    <location>
        <begin position="1"/>
        <end position="26"/>
    </location>
</feature>
<dbReference type="Proteomes" id="UP001165060">
    <property type="component" value="Unassembled WGS sequence"/>
</dbReference>
<gene>
    <name evidence="2" type="ORF">TeGR_g14360</name>
</gene>
<evidence type="ECO:0000313" key="2">
    <source>
        <dbReference type="EMBL" id="GMI23119.1"/>
    </source>
</evidence>
<proteinExistence type="predicted"/>
<sequence length="160" mass="17003">MSRARSRTGPLASDDDLDSESPLHNHEKPAAVLAASIMKWRGGRCTVAGASATVGRGVRREFCRVLGLGYRDPVVLRAEDPLASASPPPKAGADDADDFEGEESFDPSTSRLVRIPPTVRHFVVPVDADTGGGQLAAAATITSRVHDPKNPRRVLLVLTK</sequence>